<proteinExistence type="predicted"/>
<protein>
    <submittedName>
        <fullName evidence="2">Uncharacterized protein</fullName>
    </submittedName>
</protein>
<dbReference type="Proteomes" id="UP000036681">
    <property type="component" value="Unplaced"/>
</dbReference>
<evidence type="ECO:0000313" key="1">
    <source>
        <dbReference type="Proteomes" id="UP000036681"/>
    </source>
</evidence>
<dbReference type="AlphaFoldDB" id="A0A0M3I560"/>
<evidence type="ECO:0000313" key="2">
    <source>
        <dbReference type="WBParaSite" id="ALUE_0001202701-mRNA-1"/>
    </source>
</evidence>
<name>A0A0M3I560_ASCLU</name>
<dbReference type="WBParaSite" id="ALUE_0001202701-mRNA-1">
    <property type="protein sequence ID" value="ALUE_0001202701-mRNA-1"/>
    <property type="gene ID" value="ALUE_0001202701"/>
</dbReference>
<accession>A0A0M3I560</accession>
<sequence length="108" mass="12684">MTSAIHATMRWKHEARFLQMEEVKEPNYERRQHLHSSIGEDVSERLFRRTRSLIRGLSHAAQIVKICNSSWRRRDGVKISDQRRIEIASMHLKDICDESIPSSQANTK</sequence>
<keyword evidence="1" id="KW-1185">Reference proteome</keyword>
<organism evidence="1 2">
    <name type="scientific">Ascaris lumbricoides</name>
    <name type="common">Giant roundworm</name>
    <dbReference type="NCBI Taxonomy" id="6252"/>
    <lineage>
        <taxon>Eukaryota</taxon>
        <taxon>Metazoa</taxon>
        <taxon>Ecdysozoa</taxon>
        <taxon>Nematoda</taxon>
        <taxon>Chromadorea</taxon>
        <taxon>Rhabditida</taxon>
        <taxon>Spirurina</taxon>
        <taxon>Ascaridomorpha</taxon>
        <taxon>Ascaridoidea</taxon>
        <taxon>Ascarididae</taxon>
        <taxon>Ascaris</taxon>
    </lineage>
</organism>
<reference evidence="2" key="1">
    <citation type="submission" date="2017-02" db="UniProtKB">
        <authorList>
            <consortium name="WormBaseParasite"/>
        </authorList>
    </citation>
    <scope>IDENTIFICATION</scope>
</reference>